<evidence type="ECO:0000313" key="1">
    <source>
        <dbReference type="EMBL" id="CAK9052583.1"/>
    </source>
</evidence>
<dbReference type="EMBL" id="CAXAMM010022814">
    <property type="protein sequence ID" value="CAK9052583.1"/>
    <property type="molecule type" value="Genomic_DNA"/>
</dbReference>
<reference evidence="1 2" key="1">
    <citation type="submission" date="2024-02" db="EMBL/GenBank/DDBJ databases">
        <authorList>
            <person name="Chen Y."/>
            <person name="Shah S."/>
            <person name="Dougan E. K."/>
            <person name="Thang M."/>
            <person name="Chan C."/>
        </authorList>
    </citation>
    <scope>NUCLEOTIDE SEQUENCE [LARGE SCALE GENOMIC DNA]</scope>
</reference>
<accession>A0ABP0MN15</accession>
<gene>
    <name evidence="1" type="ORF">SCF082_LOCUS28755</name>
</gene>
<sequence>MSLWRYCPSDGRHLDIRSEPNIDGARSLNCLGAGDVFCARQEKQGAGNVLYLELADGRGWVFDHKPGFGRMCERYFVEEEDGPGSYAIIYDKLEVNRARSGGEVVGKLAAGGIVLVLEVSQVPEQQKVRARIEAPAGWITLVDTSNQLRCGVKSRKAVQARSERSACTVWG</sequence>
<keyword evidence="1" id="KW-0378">Hydrolase</keyword>
<organism evidence="1 2">
    <name type="scientific">Durusdinium trenchii</name>
    <dbReference type="NCBI Taxonomy" id="1381693"/>
    <lineage>
        <taxon>Eukaryota</taxon>
        <taxon>Sar</taxon>
        <taxon>Alveolata</taxon>
        <taxon>Dinophyceae</taxon>
        <taxon>Suessiales</taxon>
        <taxon>Symbiodiniaceae</taxon>
        <taxon>Durusdinium</taxon>
    </lineage>
</organism>
<proteinExistence type="predicted"/>
<protein>
    <submittedName>
        <fullName evidence="1">Nudix hydrolase 8</fullName>
    </submittedName>
</protein>
<dbReference type="GO" id="GO:0016787">
    <property type="term" value="F:hydrolase activity"/>
    <property type="evidence" value="ECO:0007669"/>
    <property type="project" value="UniProtKB-KW"/>
</dbReference>
<dbReference type="Proteomes" id="UP001642464">
    <property type="component" value="Unassembled WGS sequence"/>
</dbReference>
<evidence type="ECO:0000313" key="2">
    <source>
        <dbReference type="Proteomes" id="UP001642464"/>
    </source>
</evidence>
<comment type="caution">
    <text evidence="1">The sequence shown here is derived from an EMBL/GenBank/DDBJ whole genome shotgun (WGS) entry which is preliminary data.</text>
</comment>
<name>A0ABP0MN15_9DINO</name>
<keyword evidence="2" id="KW-1185">Reference proteome</keyword>